<dbReference type="GO" id="GO:0005789">
    <property type="term" value="C:endoplasmic reticulum membrane"/>
    <property type="evidence" value="ECO:0007669"/>
    <property type="project" value="UniProtKB-SubCell"/>
</dbReference>
<keyword evidence="9 19" id="KW-1133">Transmembrane helix</keyword>
<organism evidence="22 23">
    <name type="scientific">Amblyomma americanum</name>
    <name type="common">Lone star tick</name>
    <dbReference type="NCBI Taxonomy" id="6943"/>
    <lineage>
        <taxon>Eukaryota</taxon>
        <taxon>Metazoa</taxon>
        <taxon>Ecdysozoa</taxon>
        <taxon>Arthropoda</taxon>
        <taxon>Chelicerata</taxon>
        <taxon>Arachnida</taxon>
        <taxon>Acari</taxon>
        <taxon>Parasitiformes</taxon>
        <taxon>Ixodida</taxon>
        <taxon>Ixodoidea</taxon>
        <taxon>Ixodidae</taxon>
        <taxon>Amblyomminae</taxon>
        <taxon>Amblyomma</taxon>
    </lineage>
</organism>
<comment type="caution">
    <text evidence="22">The sequence shown here is derived from an EMBL/GenBank/DDBJ whole genome shotgun (WGS) entry which is preliminary data.</text>
</comment>
<keyword evidence="7" id="KW-0879">Wnt signaling pathway</keyword>
<dbReference type="Pfam" id="PF21883">
    <property type="entry name" value="WLS_GOLD"/>
    <property type="match status" value="1"/>
</dbReference>
<evidence type="ECO:0000256" key="6">
    <source>
        <dbReference type="ARBA" id="ARBA00022473"/>
    </source>
</evidence>
<feature type="domain" description="Wntless GOLD" evidence="21">
    <location>
        <begin position="80"/>
        <end position="255"/>
    </location>
</feature>
<protein>
    <recommendedName>
        <fullName evidence="5">Protein wntless</fullName>
    </recommendedName>
</protein>
<feature type="transmembrane region" description="Helical" evidence="19">
    <location>
        <begin position="412"/>
        <end position="434"/>
    </location>
</feature>
<reference evidence="22 23" key="1">
    <citation type="journal article" date="2023" name="Arcadia Sci">
        <title>De novo assembly of a long-read Amblyomma americanum tick genome.</title>
        <authorList>
            <person name="Chou S."/>
            <person name="Poskanzer K.E."/>
            <person name="Rollins M."/>
            <person name="Thuy-Boun P.S."/>
        </authorList>
    </citation>
    <scope>NUCLEOTIDE SEQUENCE [LARGE SCALE GENOMIC DNA]</scope>
    <source>
        <strain evidence="22">F_SG_1</strain>
        <tissue evidence="22">Salivary glands</tissue>
    </source>
</reference>
<dbReference type="GO" id="GO:0045211">
    <property type="term" value="C:postsynaptic membrane"/>
    <property type="evidence" value="ECO:0007669"/>
    <property type="project" value="UniProtKB-SubCell"/>
</dbReference>
<evidence type="ECO:0000259" key="20">
    <source>
        <dbReference type="Pfam" id="PF06664"/>
    </source>
</evidence>
<evidence type="ECO:0000256" key="11">
    <source>
        <dbReference type="ARBA" id="ARBA00023136"/>
    </source>
</evidence>
<dbReference type="InterPro" id="IPR009551">
    <property type="entry name" value="Wntless"/>
</dbReference>
<evidence type="ECO:0000256" key="19">
    <source>
        <dbReference type="SAM" id="Phobius"/>
    </source>
</evidence>
<dbReference type="Pfam" id="PF06664">
    <property type="entry name" value="WLS-like_TM"/>
    <property type="match status" value="1"/>
</dbReference>
<dbReference type="InterPro" id="IPR047843">
    <property type="entry name" value="WLS-like_TM"/>
</dbReference>
<dbReference type="GO" id="GO:0016055">
    <property type="term" value="P:Wnt signaling pathway"/>
    <property type="evidence" value="ECO:0007669"/>
    <property type="project" value="UniProtKB-KW"/>
</dbReference>
<feature type="transmembrane region" description="Helical" evidence="19">
    <location>
        <begin position="506"/>
        <end position="527"/>
    </location>
</feature>
<keyword evidence="10" id="KW-0333">Golgi apparatus</keyword>
<keyword evidence="6" id="KW-0217">Developmental protein</keyword>
<keyword evidence="12" id="KW-0770">Synapse</keyword>
<evidence type="ECO:0000256" key="18">
    <source>
        <dbReference type="SAM" id="MobiDB-lite"/>
    </source>
</evidence>
<evidence type="ECO:0000256" key="4">
    <source>
        <dbReference type="ARBA" id="ARBA00008148"/>
    </source>
</evidence>
<feature type="domain" description="Wntless-like transmembrane" evidence="20">
    <location>
        <begin position="256"/>
        <end position="530"/>
    </location>
</feature>
<feature type="region of interest" description="Disordered" evidence="18">
    <location>
        <begin position="544"/>
        <end position="577"/>
    </location>
</feature>
<evidence type="ECO:0000256" key="13">
    <source>
        <dbReference type="ARBA" id="ARBA00023273"/>
    </source>
</evidence>
<dbReference type="GO" id="GO:0000139">
    <property type="term" value="C:Golgi membrane"/>
    <property type="evidence" value="ECO:0007669"/>
    <property type="project" value="UniProtKB-SubCell"/>
</dbReference>
<evidence type="ECO:0000256" key="17">
    <source>
        <dbReference type="ARBA" id="ARBA00034107"/>
    </source>
</evidence>
<dbReference type="EMBL" id="JARKHS020033982">
    <property type="protein sequence ID" value="KAK8758573.1"/>
    <property type="molecule type" value="Genomic_DNA"/>
</dbReference>
<evidence type="ECO:0000256" key="14">
    <source>
        <dbReference type="ARBA" id="ARBA00025339"/>
    </source>
</evidence>
<keyword evidence="8 19" id="KW-0812">Transmembrane</keyword>
<evidence type="ECO:0000313" key="23">
    <source>
        <dbReference type="Proteomes" id="UP001321473"/>
    </source>
</evidence>
<keyword evidence="11 19" id="KW-0472">Membrane</keyword>
<name>A0AAQ4D7Y3_AMBAM</name>
<comment type="subcellular location">
    <subcellularLocation>
        <location evidence="2">Endoplasmic reticulum membrane</location>
        <topology evidence="2">Multi-pass membrane protein</topology>
    </subcellularLocation>
    <subcellularLocation>
        <location evidence="1">Endosome membrane</location>
        <topology evidence="1">Multi-pass membrane protein</topology>
    </subcellularLocation>
    <subcellularLocation>
        <location evidence="3">Golgi apparatus membrane</location>
        <topology evidence="3">Multi-pass membrane protein</topology>
    </subcellularLocation>
    <subcellularLocation>
        <location evidence="16">Postsynaptic cell membrane</location>
        <topology evidence="16">Multi-pass membrane protein</topology>
    </subcellularLocation>
    <subcellularLocation>
        <location evidence="17">Presynaptic cell membrane</location>
        <topology evidence="17">Multi-pass membrane protein</topology>
    </subcellularLocation>
</comment>
<evidence type="ECO:0000256" key="5">
    <source>
        <dbReference type="ARBA" id="ARBA00015887"/>
    </source>
</evidence>
<dbReference type="AlphaFoldDB" id="A0AAQ4D7Y3"/>
<evidence type="ECO:0000256" key="10">
    <source>
        <dbReference type="ARBA" id="ARBA00023034"/>
    </source>
</evidence>
<dbReference type="PANTHER" id="PTHR13449:SF2">
    <property type="entry name" value="PROTEIN WNTLESS HOMOLOG"/>
    <property type="match status" value="1"/>
</dbReference>
<evidence type="ECO:0000256" key="3">
    <source>
        <dbReference type="ARBA" id="ARBA00004653"/>
    </source>
</evidence>
<feature type="transmembrane region" description="Helical" evidence="19">
    <location>
        <begin position="262"/>
        <end position="282"/>
    </location>
</feature>
<keyword evidence="12" id="KW-0628">Postsynaptic cell membrane</keyword>
<evidence type="ECO:0000256" key="1">
    <source>
        <dbReference type="ARBA" id="ARBA00004337"/>
    </source>
</evidence>
<accession>A0AAQ4D7Y3</accession>
<evidence type="ECO:0000256" key="12">
    <source>
        <dbReference type="ARBA" id="ARBA00023257"/>
    </source>
</evidence>
<dbReference type="PANTHER" id="PTHR13449">
    <property type="entry name" value="INTEGRAL MEMBRANE PROTEIN GPR177"/>
    <property type="match status" value="1"/>
</dbReference>
<gene>
    <name evidence="22" type="ORF">V5799_003793</name>
</gene>
<dbReference type="GO" id="GO:0017147">
    <property type="term" value="F:Wnt-protein binding"/>
    <property type="evidence" value="ECO:0007669"/>
    <property type="project" value="InterPro"/>
</dbReference>
<dbReference type="GO" id="GO:0006886">
    <property type="term" value="P:intracellular protein transport"/>
    <property type="evidence" value="ECO:0007669"/>
    <property type="project" value="TreeGrafter"/>
</dbReference>
<dbReference type="GO" id="GO:0042734">
    <property type="term" value="C:presynaptic membrane"/>
    <property type="evidence" value="ECO:0007669"/>
    <property type="project" value="UniProtKB-SubCell"/>
</dbReference>
<evidence type="ECO:0000313" key="22">
    <source>
        <dbReference type="EMBL" id="KAK8758573.1"/>
    </source>
</evidence>
<evidence type="ECO:0000256" key="15">
    <source>
        <dbReference type="ARBA" id="ARBA00025880"/>
    </source>
</evidence>
<feature type="transmembrane region" description="Helical" evidence="19">
    <location>
        <begin position="294"/>
        <end position="313"/>
    </location>
</feature>
<dbReference type="Proteomes" id="UP001321473">
    <property type="component" value="Unassembled WGS sequence"/>
</dbReference>
<evidence type="ECO:0000256" key="8">
    <source>
        <dbReference type="ARBA" id="ARBA00022692"/>
    </source>
</evidence>
<evidence type="ECO:0000256" key="2">
    <source>
        <dbReference type="ARBA" id="ARBA00004477"/>
    </source>
</evidence>
<feature type="transmembrane region" description="Helical" evidence="19">
    <location>
        <begin position="372"/>
        <end position="392"/>
    </location>
</feature>
<dbReference type="InterPro" id="IPR053936">
    <property type="entry name" value="WLS_GOLD"/>
</dbReference>
<sequence>MVYSRFLRRLLVFTSRLHRSSLCDCSQSGPHASDNGNLERPVRLAARQTSLAPAPSNADQILATICKRDTVLPMGVFDDTWHIPRGSEGQPANCTVIHELTDASRTDPNLTANHIVFAFQAPGPRAQMDLDYSRWMQNLIGILQLDIIHSETNPMTRNPLLSLEAKLGYRNKHDPPDKWTLLAKSVEERHLQCDINDTRISDGHAYNCDVLSLFELGSLHHDYYLLNLRLPLHEGSPGNKDLREVKDVWLVLIHQNGGFTKVWVSLKTFFFPIVLATLIWFWRRIRMLARPPHLIEGLLLSLGIALTLLNLPLEFFTLWFDMPFMLLMSDVRQGIFYATLLSFWLIFCGEHLMEGRRDDIERNRLRSYWKHLSAVITGCVCLFIFDLCERGIQLRNPFYSIWASHVGSNLALSFIIAGGLSAGIYFIFLSYLLYRVLRNIGFKKSALPSMSQARRMYYEGIIYRFKFLLLATQICAALTVIAYIIGQVSEGRWKWDDDIKLEFTSAFFTGVYGMWNLYVFMLLVLYAPSHKYYPTPADHSTSQEEIEFSRLTTTEPVPTEPTESSSLTEFAKKAALD</sequence>
<feature type="compositionally biased region" description="Low complexity" evidence="18">
    <location>
        <begin position="551"/>
        <end position="569"/>
    </location>
</feature>
<comment type="similarity">
    <text evidence="4">Belongs to the wntless family.</text>
</comment>
<comment type="subunit">
    <text evidence="15">Interacts with wg; in the Golgi. Interacts with Vps35, a component of the retromer complex; wls stability is regulated by Vps35.</text>
</comment>
<feature type="transmembrane region" description="Helical" evidence="19">
    <location>
        <begin position="465"/>
        <end position="486"/>
    </location>
</feature>
<evidence type="ECO:0000259" key="21">
    <source>
        <dbReference type="Pfam" id="PF21883"/>
    </source>
</evidence>
<keyword evidence="23" id="KW-1185">Reference proteome</keyword>
<keyword evidence="13" id="KW-0966">Cell projection</keyword>
<dbReference type="GO" id="GO:0061355">
    <property type="term" value="P:Wnt protein secretion"/>
    <property type="evidence" value="ECO:0007669"/>
    <property type="project" value="TreeGrafter"/>
</dbReference>
<evidence type="ECO:0000256" key="9">
    <source>
        <dbReference type="ARBA" id="ARBA00022989"/>
    </source>
</evidence>
<evidence type="ECO:0000256" key="16">
    <source>
        <dbReference type="ARBA" id="ARBA00034104"/>
    </source>
</evidence>
<evidence type="ECO:0000256" key="7">
    <source>
        <dbReference type="ARBA" id="ARBA00022687"/>
    </source>
</evidence>
<dbReference type="GO" id="GO:0010008">
    <property type="term" value="C:endosome membrane"/>
    <property type="evidence" value="ECO:0007669"/>
    <property type="project" value="UniProtKB-SubCell"/>
</dbReference>
<comment type="function">
    <text evidence="14">A segment polarity gene required for wingless (wg)-dependent patterning processes, acting in both wg-sending cells and wg-target cells. In non-neuronal cells wls directs wg secretion. The wls traffic loop encompasses the Golgi, the cell surface, an endocytic compartment and a retrograde route leading back to the Golgi, and involves clathrin-mediated endocytosis and the retromer complex (a conserved protein complex consisting of Vps35 and Vps26). In neuronal cells (the larval motorneuron NMJ), the wg signal moves across the synapse via the release of wls-containing exosome-like vesicles. Postsynaptic wls is required for the trafficking of fz2 through the fz2-interacting protein Grip.</text>
</comment>
<proteinExistence type="inferred from homology"/>
<feature type="transmembrane region" description="Helical" evidence="19">
    <location>
        <begin position="333"/>
        <end position="352"/>
    </location>
</feature>